<evidence type="ECO:0000313" key="5">
    <source>
        <dbReference type="EnsemblMetazoa" id="CapteP199780"/>
    </source>
</evidence>
<organism evidence="4">
    <name type="scientific">Capitella teleta</name>
    <name type="common">Polychaete worm</name>
    <dbReference type="NCBI Taxonomy" id="283909"/>
    <lineage>
        <taxon>Eukaryota</taxon>
        <taxon>Metazoa</taxon>
        <taxon>Spiralia</taxon>
        <taxon>Lophotrochozoa</taxon>
        <taxon>Annelida</taxon>
        <taxon>Polychaeta</taxon>
        <taxon>Sedentaria</taxon>
        <taxon>Scolecida</taxon>
        <taxon>Capitellidae</taxon>
        <taxon>Capitella</taxon>
    </lineage>
</organism>
<keyword evidence="6" id="KW-1185">Reference proteome</keyword>
<feature type="domain" description="Endonuclease/exonuclease/phosphatase" evidence="3">
    <location>
        <begin position="114"/>
        <end position="329"/>
    </location>
</feature>
<gene>
    <name evidence="4" type="ORF">CAPTEDRAFT_199780</name>
</gene>
<dbReference type="EMBL" id="KB296106">
    <property type="protein sequence ID" value="ELU12238.1"/>
    <property type="molecule type" value="Genomic_DNA"/>
</dbReference>
<dbReference type="AlphaFoldDB" id="R7V082"/>
<dbReference type="EMBL" id="AMQN01005457">
    <property type="status" value="NOT_ANNOTATED_CDS"/>
    <property type="molecule type" value="Genomic_DNA"/>
</dbReference>
<dbReference type="EnsemblMetazoa" id="CapteT199780">
    <property type="protein sequence ID" value="CapteP199780"/>
    <property type="gene ID" value="CapteG199780"/>
</dbReference>
<keyword evidence="1" id="KW-0175">Coiled coil</keyword>
<dbReference type="PANTHER" id="PTHR47510">
    <property type="entry name" value="REVERSE TRANSCRIPTASE DOMAIN-CONTAINING PROTEIN"/>
    <property type="match status" value="1"/>
</dbReference>
<evidence type="ECO:0000313" key="4">
    <source>
        <dbReference type="EMBL" id="ELU12238.1"/>
    </source>
</evidence>
<evidence type="ECO:0000256" key="1">
    <source>
        <dbReference type="SAM" id="Coils"/>
    </source>
</evidence>
<dbReference type="OrthoDB" id="6158007at2759"/>
<evidence type="ECO:0000259" key="3">
    <source>
        <dbReference type="Pfam" id="PF03372"/>
    </source>
</evidence>
<name>R7V082_CAPTE</name>
<reference evidence="6" key="1">
    <citation type="submission" date="2012-12" db="EMBL/GenBank/DDBJ databases">
        <authorList>
            <person name="Hellsten U."/>
            <person name="Grimwood J."/>
            <person name="Chapman J.A."/>
            <person name="Shapiro H."/>
            <person name="Aerts A."/>
            <person name="Otillar R.P."/>
            <person name="Terry A.Y."/>
            <person name="Boore J.L."/>
            <person name="Simakov O."/>
            <person name="Marletaz F."/>
            <person name="Cho S.-J."/>
            <person name="Edsinger-Gonzales E."/>
            <person name="Havlak P."/>
            <person name="Kuo D.-H."/>
            <person name="Larsson T."/>
            <person name="Lv J."/>
            <person name="Arendt D."/>
            <person name="Savage R."/>
            <person name="Osoegawa K."/>
            <person name="de Jong P."/>
            <person name="Lindberg D.R."/>
            <person name="Seaver E.C."/>
            <person name="Weisblat D.A."/>
            <person name="Putnam N.H."/>
            <person name="Grigoriev I.V."/>
            <person name="Rokhsar D.S."/>
        </authorList>
    </citation>
    <scope>NUCLEOTIDE SEQUENCE</scope>
    <source>
        <strain evidence="6">I ESC-2004</strain>
    </source>
</reference>
<dbReference type="Pfam" id="PF03372">
    <property type="entry name" value="Exo_endo_phos"/>
    <property type="match status" value="1"/>
</dbReference>
<dbReference type="OMA" id="WITADIM"/>
<dbReference type="InterPro" id="IPR005135">
    <property type="entry name" value="Endo/exonuclease/phosphatase"/>
</dbReference>
<reference evidence="5" key="3">
    <citation type="submission" date="2015-06" db="UniProtKB">
        <authorList>
            <consortium name="EnsemblMetazoa"/>
        </authorList>
    </citation>
    <scope>IDENTIFICATION</scope>
</reference>
<dbReference type="STRING" id="283909.R7V082"/>
<dbReference type="Proteomes" id="UP000014760">
    <property type="component" value="Unassembled WGS sequence"/>
</dbReference>
<sequence length="677" mass="78529">MLTRSKSMSDTKISITKEELDEAIQKALKVVADLYERKLAVMQQRLHQQEETTSQLKEEVNRLEQILQKIPLEDQRPQTRAWPELQRSSIIIHLPKLEEERWNQHKKKSSYSIATLNCQSIKAKHSQIEILIDSLNANSFEVLSLQETWLEHGVDAKLLQMPNYDLVWRGASTSRHGGVGFYIKNTLKYSILLQSHNSNIWESMFIRIESNLLPQPIIIGSIYRPPSQLQADKITFIEELSQILNTLQHHSHLPIILTGDFNFDLLKLHHNDTITQFYNSITSLGFDPQITLPTRTTDTSHTLIDNIFTNSFTTSSPISGILTSPISDHQLCFIRFNVKNLNLNNKYITIKNRPHNLHELIKTDLQNMNIMQQMDHNPDTDPSHNYTIIHNAISSTIDKHTTTKTVKFNKHKHKKSEWITQGLIRSIRYRDKLHLKMKRTHPDSPQRNTLKTNIATYNKILKKTIRQAKALHYNNIFTQAHNNPKDTWKAINNTLNRNTKTDTNIEYLIDNDRKITAPKEIAEHLNTFFTNIGHKIASQIPPSDTTIDAYLQPINAPPFDFHPITQTDIDQTMRDCYTPKRQYLLPNAVHPNLCSQKKKQSPPWKEQKGQRKELQNAPDWRRQEQEPAIVTTAEEICQTEESVLQRNPEQVSLYDFVKDPKALQFYTGISNVDTELL</sequence>
<dbReference type="SUPFAM" id="SSF56219">
    <property type="entry name" value="DNase I-like"/>
    <property type="match status" value="1"/>
</dbReference>
<feature type="compositionally biased region" description="Basic and acidic residues" evidence="2">
    <location>
        <begin position="605"/>
        <end position="625"/>
    </location>
</feature>
<dbReference type="PANTHER" id="PTHR47510:SF3">
    <property type="entry name" value="ENDO_EXONUCLEASE_PHOSPHATASE DOMAIN-CONTAINING PROTEIN"/>
    <property type="match status" value="1"/>
</dbReference>
<proteinExistence type="predicted"/>
<dbReference type="InterPro" id="IPR036691">
    <property type="entry name" value="Endo/exonu/phosph_ase_sf"/>
</dbReference>
<feature type="region of interest" description="Disordered" evidence="2">
    <location>
        <begin position="594"/>
        <end position="626"/>
    </location>
</feature>
<feature type="coiled-coil region" evidence="1">
    <location>
        <begin position="17"/>
        <end position="69"/>
    </location>
</feature>
<dbReference type="GO" id="GO:0003824">
    <property type="term" value="F:catalytic activity"/>
    <property type="evidence" value="ECO:0007669"/>
    <property type="project" value="InterPro"/>
</dbReference>
<dbReference type="Gene3D" id="3.60.10.10">
    <property type="entry name" value="Endonuclease/exonuclease/phosphatase"/>
    <property type="match status" value="1"/>
</dbReference>
<protein>
    <recommendedName>
        <fullName evidence="3">Endonuclease/exonuclease/phosphatase domain-containing protein</fullName>
    </recommendedName>
</protein>
<reference evidence="4 6" key="2">
    <citation type="journal article" date="2013" name="Nature">
        <title>Insights into bilaterian evolution from three spiralian genomes.</title>
        <authorList>
            <person name="Simakov O."/>
            <person name="Marletaz F."/>
            <person name="Cho S.J."/>
            <person name="Edsinger-Gonzales E."/>
            <person name="Havlak P."/>
            <person name="Hellsten U."/>
            <person name="Kuo D.H."/>
            <person name="Larsson T."/>
            <person name="Lv J."/>
            <person name="Arendt D."/>
            <person name="Savage R."/>
            <person name="Osoegawa K."/>
            <person name="de Jong P."/>
            <person name="Grimwood J."/>
            <person name="Chapman J.A."/>
            <person name="Shapiro H."/>
            <person name="Aerts A."/>
            <person name="Otillar R.P."/>
            <person name="Terry A.Y."/>
            <person name="Boore J.L."/>
            <person name="Grigoriev I.V."/>
            <person name="Lindberg D.R."/>
            <person name="Seaver E.C."/>
            <person name="Weisblat D.A."/>
            <person name="Putnam N.H."/>
            <person name="Rokhsar D.S."/>
        </authorList>
    </citation>
    <scope>NUCLEOTIDE SEQUENCE</scope>
    <source>
        <strain evidence="4 6">I ESC-2004</strain>
    </source>
</reference>
<accession>R7V082</accession>
<evidence type="ECO:0000256" key="2">
    <source>
        <dbReference type="SAM" id="MobiDB-lite"/>
    </source>
</evidence>
<evidence type="ECO:0000313" key="6">
    <source>
        <dbReference type="Proteomes" id="UP000014760"/>
    </source>
</evidence>
<dbReference type="HOGENOM" id="CLU_406109_0_0_1"/>